<evidence type="ECO:0000313" key="1">
    <source>
        <dbReference type="EMBL" id="ABC28891.1"/>
    </source>
</evidence>
<reference evidence="1 2" key="1">
    <citation type="journal article" date="2005" name="Nucleic Acids Res.">
        <title>Genomic blueprint of Hahella chejuensis, a marine microbe producing an algicidal agent.</title>
        <authorList>
            <person name="Jeong H."/>
            <person name="Yim J.H."/>
            <person name="Lee C."/>
            <person name="Choi S.-H."/>
            <person name="Park Y.K."/>
            <person name="Yoon S.H."/>
            <person name="Hur C.-G."/>
            <person name="Kang H.-Y."/>
            <person name="Kim D."/>
            <person name="Lee H.H."/>
            <person name="Park K.H."/>
            <person name="Park S.-H."/>
            <person name="Park H.-S."/>
            <person name="Lee H.K."/>
            <person name="Oh T.K."/>
            <person name="Kim J.F."/>
        </authorList>
    </citation>
    <scope>NUCLEOTIDE SEQUENCE [LARGE SCALE GENOMIC DNA]</scope>
    <source>
        <strain evidence="1 2">KCTC 2396</strain>
    </source>
</reference>
<gene>
    <name evidence="1" type="ordered locus">HCH_02060</name>
</gene>
<accession>Q2SKD3</accession>
<dbReference type="Pfam" id="PF11333">
    <property type="entry name" value="DUF3135"/>
    <property type="match status" value="1"/>
</dbReference>
<name>Q2SKD3_HAHCH</name>
<organism evidence="1 2">
    <name type="scientific">Hahella chejuensis (strain KCTC 2396)</name>
    <dbReference type="NCBI Taxonomy" id="349521"/>
    <lineage>
        <taxon>Bacteria</taxon>
        <taxon>Pseudomonadati</taxon>
        <taxon>Pseudomonadota</taxon>
        <taxon>Gammaproteobacteria</taxon>
        <taxon>Oceanospirillales</taxon>
        <taxon>Hahellaceae</taxon>
        <taxon>Hahella</taxon>
    </lineage>
</organism>
<sequence length="127" mass="14583">MKAESGCCVVRELRMELPHFDELLEMAKQRPEALEALREEMVEYIITSARTDCQRKLRGLQFKVDMTRARAKTPLAACIKISQLMHESLAELRYCLNERYDFALAEAEAAPVSNAEVISLEDYRSRA</sequence>
<dbReference type="InterPro" id="IPR021482">
    <property type="entry name" value="DUF3135"/>
</dbReference>
<evidence type="ECO:0008006" key="3">
    <source>
        <dbReference type="Google" id="ProtNLM"/>
    </source>
</evidence>
<dbReference type="Proteomes" id="UP000000238">
    <property type="component" value="Chromosome"/>
</dbReference>
<dbReference type="KEGG" id="hch:HCH_02060"/>
<protein>
    <recommendedName>
        <fullName evidence="3">DUF3135 domain-containing protein</fullName>
    </recommendedName>
</protein>
<dbReference type="AlphaFoldDB" id="Q2SKD3"/>
<dbReference type="eggNOG" id="ENOG5032Z10">
    <property type="taxonomic scope" value="Bacteria"/>
</dbReference>
<dbReference type="HOGENOM" id="CLU_153204_0_0_6"/>
<keyword evidence="2" id="KW-1185">Reference proteome</keyword>
<dbReference type="EMBL" id="CP000155">
    <property type="protein sequence ID" value="ABC28891.1"/>
    <property type="molecule type" value="Genomic_DNA"/>
</dbReference>
<proteinExistence type="predicted"/>
<evidence type="ECO:0000313" key="2">
    <source>
        <dbReference type="Proteomes" id="UP000000238"/>
    </source>
</evidence>